<feature type="non-terminal residue" evidence="1">
    <location>
        <position position="1"/>
    </location>
</feature>
<dbReference type="AlphaFoldDB" id="A0A8J2PU99"/>
<sequence>MARKFQNLAIFDNKLKDKNTLKYQESRILDITSRKRISEIFPHFLNSLIGEETWRLESSSQKASTVLRIS</sequence>
<evidence type="ECO:0000313" key="2">
    <source>
        <dbReference type="Proteomes" id="UP000708208"/>
    </source>
</evidence>
<dbReference type="EMBL" id="CAJVCH010546802">
    <property type="protein sequence ID" value="CAG7828251.1"/>
    <property type="molecule type" value="Genomic_DNA"/>
</dbReference>
<proteinExistence type="predicted"/>
<reference evidence="1" key="1">
    <citation type="submission" date="2021-06" db="EMBL/GenBank/DDBJ databases">
        <authorList>
            <person name="Hodson N. C."/>
            <person name="Mongue J. A."/>
            <person name="Jaron S. K."/>
        </authorList>
    </citation>
    <scope>NUCLEOTIDE SEQUENCE</scope>
</reference>
<dbReference type="Proteomes" id="UP000708208">
    <property type="component" value="Unassembled WGS sequence"/>
</dbReference>
<gene>
    <name evidence="1" type="ORF">AFUS01_LOCUS38193</name>
</gene>
<protein>
    <submittedName>
        <fullName evidence="1">Uncharacterized protein</fullName>
    </submittedName>
</protein>
<comment type="caution">
    <text evidence="1">The sequence shown here is derived from an EMBL/GenBank/DDBJ whole genome shotgun (WGS) entry which is preliminary data.</text>
</comment>
<name>A0A8J2PU99_9HEXA</name>
<evidence type="ECO:0000313" key="1">
    <source>
        <dbReference type="EMBL" id="CAG7828251.1"/>
    </source>
</evidence>
<keyword evidence="2" id="KW-1185">Reference proteome</keyword>
<accession>A0A8J2PU99</accession>
<organism evidence="1 2">
    <name type="scientific">Allacma fusca</name>
    <dbReference type="NCBI Taxonomy" id="39272"/>
    <lineage>
        <taxon>Eukaryota</taxon>
        <taxon>Metazoa</taxon>
        <taxon>Ecdysozoa</taxon>
        <taxon>Arthropoda</taxon>
        <taxon>Hexapoda</taxon>
        <taxon>Collembola</taxon>
        <taxon>Symphypleona</taxon>
        <taxon>Sminthuridae</taxon>
        <taxon>Allacma</taxon>
    </lineage>
</organism>